<dbReference type="Proteomes" id="UP001268896">
    <property type="component" value="Unassembled WGS sequence"/>
</dbReference>
<organism evidence="1 4">
    <name type="scientific">Enterococcus casseliflavus</name>
    <name type="common">Enterococcus flavescens</name>
    <dbReference type="NCBI Taxonomy" id="37734"/>
    <lineage>
        <taxon>Bacteria</taxon>
        <taxon>Bacillati</taxon>
        <taxon>Bacillota</taxon>
        <taxon>Bacilli</taxon>
        <taxon>Lactobacillales</taxon>
        <taxon>Enterococcaceae</taxon>
        <taxon>Enterococcus</taxon>
    </lineage>
</organism>
<proteinExistence type="predicted"/>
<protein>
    <recommendedName>
        <fullName evidence="5">DNA-binding protein</fullName>
    </recommendedName>
</protein>
<reference evidence="1 3" key="1">
    <citation type="submission" date="2023-03" db="EMBL/GenBank/DDBJ databases">
        <authorList>
            <person name="Shen W."/>
            <person name="Cai J."/>
        </authorList>
    </citation>
    <scope>NUCLEOTIDE SEQUENCE</scope>
    <source>
        <strain evidence="2 3">B516</strain>
        <strain evidence="1">K72-2</strain>
    </source>
</reference>
<evidence type="ECO:0000313" key="3">
    <source>
        <dbReference type="Proteomes" id="UP001253851"/>
    </source>
</evidence>
<dbReference type="EMBL" id="JARQDV010000004">
    <property type="protein sequence ID" value="MDT2964716.1"/>
    <property type="molecule type" value="Genomic_DNA"/>
</dbReference>
<evidence type="ECO:0008006" key="5">
    <source>
        <dbReference type="Google" id="ProtNLM"/>
    </source>
</evidence>
<evidence type="ECO:0000313" key="1">
    <source>
        <dbReference type="EMBL" id="MDT2964716.1"/>
    </source>
</evidence>
<evidence type="ECO:0000313" key="2">
    <source>
        <dbReference type="EMBL" id="MDT2981763.1"/>
    </source>
</evidence>
<sequence>MLVYTLPELAAEFKTSKDNIYALVNLGAIQSIQFSTNKVVSIYEAERFLRESAGKQFDQVIKEAKRRKNLEKISNVVNLKEA</sequence>
<name>A0AAW8UPN9_ENTCA</name>
<dbReference type="EMBL" id="JARQDZ010000001">
    <property type="protein sequence ID" value="MDT2981763.1"/>
    <property type="molecule type" value="Genomic_DNA"/>
</dbReference>
<gene>
    <name evidence="1" type="ORF">P7I32_08835</name>
    <name evidence="2" type="ORF">P7I34_03735</name>
</gene>
<dbReference type="Proteomes" id="UP001253851">
    <property type="component" value="Unassembled WGS sequence"/>
</dbReference>
<dbReference type="RefSeq" id="WP_060792029.1">
    <property type="nucleotide sequence ID" value="NZ_BAAAXK010000049.1"/>
</dbReference>
<comment type="caution">
    <text evidence="1">The sequence shown here is derived from an EMBL/GenBank/DDBJ whole genome shotgun (WGS) entry which is preliminary data.</text>
</comment>
<accession>A0AAW8UPN9</accession>
<dbReference type="AlphaFoldDB" id="A0AAW8UPN9"/>
<evidence type="ECO:0000313" key="4">
    <source>
        <dbReference type="Proteomes" id="UP001268896"/>
    </source>
</evidence>